<comment type="caution">
    <text evidence="1">The sequence shown here is derived from an EMBL/GenBank/DDBJ whole genome shotgun (WGS) entry which is preliminary data.</text>
</comment>
<dbReference type="EMBL" id="CACRXK020013130">
    <property type="protein sequence ID" value="CAB4024605.1"/>
    <property type="molecule type" value="Genomic_DNA"/>
</dbReference>
<dbReference type="PANTHER" id="PTHR31424:SF3">
    <property type="entry name" value="RING-TYPE DOMAIN-CONTAINING PROTEIN"/>
    <property type="match status" value="1"/>
</dbReference>
<reference evidence="1" key="1">
    <citation type="submission" date="2020-04" db="EMBL/GenBank/DDBJ databases">
        <authorList>
            <person name="Alioto T."/>
            <person name="Alioto T."/>
            <person name="Gomez Garrido J."/>
        </authorList>
    </citation>
    <scope>NUCLEOTIDE SEQUENCE</scope>
    <source>
        <strain evidence="1">A484AB</strain>
    </source>
</reference>
<sequence length="172" mass="19711">MISEGTINTGTQEIKTEFFLGGDYKYILINAASANYACAWCKVHKLDRWKTDHDYKYFNIPPMARTLQQIRDLLQDSNNNYGCIKDPLLNIELDHVIVDELHLLLRVTDILMTNLITEAMEWDKDEGFEKRSGAKNVHLEKLINTIQSCGVSFQVWEKKNAVKRVGSMTGLA</sequence>
<dbReference type="OrthoDB" id="5988461at2759"/>
<accession>A0A6S7IYM5</accession>
<dbReference type="AlphaFoldDB" id="A0A6S7IYM5"/>
<proteinExistence type="predicted"/>
<protein>
    <submittedName>
        <fullName evidence="1">Uncharacterized protein</fullName>
    </submittedName>
</protein>
<keyword evidence="2" id="KW-1185">Reference proteome</keyword>
<dbReference type="Proteomes" id="UP001152795">
    <property type="component" value="Unassembled WGS sequence"/>
</dbReference>
<evidence type="ECO:0000313" key="2">
    <source>
        <dbReference type="Proteomes" id="UP001152795"/>
    </source>
</evidence>
<organism evidence="1 2">
    <name type="scientific">Paramuricea clavata</name>
    <name type="common">Red gorgonian</name>
    <name type="synonym">Violescent sea-whip</name>
    <dbReference type="NCBI Taxonomy" id="317549"/>
    <lineage>
        <taxon>Eukaryota</taxon>
        <taxon>Metazoa</taxon>
        <taxon>Cnidaria</taxon>
        <taxon>Anthozoa</taxon>
        <taxon>Octocorallia</taxon>
        <taxon>Malacalcyonacea</taxon>
        <taxon>Plexauridae</taxon>
        <taxon>Paramuricea</taxon>
    </lineage>
</organism>
<name>A0A6S7IYM5_PARCT</name>
<gene>
    <name evidence="1" type="ORF">PACLA_8A005554</name>
</gene>
<dbReference type="PANTHER" id="PTHR31424">
    <property type="entry name" value="PROTEIN CBG23806"/>
    <property type="match status" value="1"/>
</dbReference>
<evidence type="ECO:0000313" key="1">
    <source>
        <dbReference type="EMBL" id="CAB4024605.1"/>
    </source>
</evidence>